<gene>
    <name evidence="2" type="ORF">KFL_001500220</name>
</gene>
<dbReference type="Proteomes" id="UP000054558">
    <property type="component" value="Unassembled WGS sequence"/>
</dbReference>
<organism evidence="2 3">
    <name type="scientific">Klebsormidium nitens</name>
    <name type="common">Green alga</name>
    <name type="synonym">Ulothrix nitens</name>
    <dbReference type="NCBI Taxonomy" id="105231"/>
    <lineage>
        <taxon>Eukaryota</taxon>
        <taxon>Viridiplantae</taxon>
        <taxon>Streptophyta</taxon>
        <taxon>Klebsormidiophyceae</taxon>
        <taxon>Klebsormidiales</taxon>
        <taxon>Klebsormidiaceae</taxon>
        <taxon>Klebsormidium</taxon>
    </lineage>
</organism>
<dbReference type="EMBL" id="DF237099">
    <property type="protein sequence ID" value="GAQ83492.1"/>
    <property type="molecule type" value="Genomic_DNA"/>
</dbReference>
<evidence type="ECO:0000313" key="3">
    <source>
        <dbReference type="Proteomes" id="UP000054558"/>
    </source>
</evidence>
<dbReference type="AlphaFoldDB" id="A0A1Y1I0K0"/>
<reference evidence="2 3" key="1">
    <citation type="journal article" date="2014" name="Nat. Commun.">
        <title>Klebsormidium flaccidum genome reveals primary factors for plant terrestrial adaptation.</title>
        <authorList>
            <person name="Hori K."/>
            <person name="Maruyama F."/>
            <person name="Fujisawa T."/>
            <person name="Togashi T."/>
            <person name="Yamamoto N."/>
            <person name="Seo M."/>
            <person name="Sato S."/>
            <person name="Yamada T."/>
            <person name="Mori H."/>
            <person name="Tajima N."/>
            <person name="Moriyama T."/>
            <person name="Ikeuchi M."/>
            <person name="Watanabe M."/>
            <person name="Wada H."/>
            <person name="Kobayashi K."/>
            <person name="Saito M."/>
            <person name="Masuda T."/>
            <person name="Sasaki-Sekimoto Y."/>
            <person name="Mashiguchi K."/>
            <person name="Awai K."/>
            <person name="Shimojima M."/>
            <person name="Masuda S."/>
            <person name="Iwai M."/>
            <person name="Nobusawa T."/>
            <person name="Narise T."/>
            <person name="Kondo S."/>
            <person name="Saito H."/>
            <person name="Sato R."/>
            <person name="Murakawa M."/>
            <person name="Ihara Y."/>
            <person name="Oshima-Yamada Y."/>
            <person name="Ohtaka K."/>
            <person name="Satoh M."/>
            <person name="Sonobe K."/>
            <person name="Ishii M."/>
            <person name="Ohtani R."/>
            <person name="Kanamori-Sato M."/>
            <person name="Honoki R."/>
            <person name="Miyazaki D."/>
            <person name="Mochizuki H."/>
            <person name="Umetsu J."/>
            <person name="Higashi K."/>
            <person name="Shibata D."/>
            <person name="Kamiya Y."/>
            <person name="Sato N."/>
            <person name="Nakamura Y."/>
            <person name="Tabata S."/>
            <person name="Ida S."/>
            <person name="Kurokawa K."/>
            <person name="Ohta H."/>
        </authorList>
    </citation>
    <scope>NUCLEOTIDE SEQUENCE [LARGE SCALE GENOMIC DNA]</scope>
    <source>
        <strain evidence="2 3">NIES-2285</strain>
    </source>
</reference>
<evidence type="ECO:0000256" key="1">
    <source>
        <dbReference type="SAM" id="MobiDB-lite"/>
    </source>
</evidence>
<feature type="region of interest" description="Disordered" evidence="1">
    <location>
        <begin position="88"/>
        <end position="171"/>
    </location>
</feature>
<keyword evidence="3" id="KW-1185">Reference proteome</keyword>
<feature type="compositionally biased region" description="Basic and acidic residues" evidence="1">
    <location>
        <begin position="120"/>
        <end position="157"/>
    </location>
</feature>
<accession>A0A1Y1I0K0</accession>
<sequence>MLRQCQDDIAKLLSERRTMDERLADKLAELSKEPGQEASSRYLRVELAQVRDTLLRRLRLESRELLHDFEKVDAAVKVVEQEEEGLIAQDFVEASPEGASGPHKRGDARANEAPLNVSEMAKEPEGGRMQKPGEKRGENGDEESLTKQARDPEKSVPGEKNAPVGASTVQREVSAAASVLEEVAEVADAEPDTRPALTALYDAATIGSQSSEALPIAVATADCVPPNTPSVAEDRPGGEEAALCLEAFEAVASKAELLERADVEVSEEGKTMSSREATLPFVDSVLDGVGKGSTVGLGFKRKRHGDRLKRKRSEFEDVLVFDWNFGWEDDAALKVFEAFFDNSDSSASFRTSEPEQRMPRQAAEFGRFRSSLLADVEESQNTVRSGGNATGKRHRRKQLVPLQVVNLPIKESMKEC</sequence>
<protein>
    <submittedName>
        <fullName evidence="2">Uncharacterized protein</fullName>
    </submittedName>
</protein>
<feature type="region of interest" description="Disordered" evidence="1">
    <location>
        <begin position="377"/>
        <end position="397"/>
    </location>
</feature>
<proteinExistence type="predicted"/>
<name>A0A1Y1I0K0_KLENI</name>
<evidence type="ECO:0000313" key="2">
    <source>
        <dbReference type="EMBL" id="GAQ83492.1"/>
    </source>
</evidence>